<dbReference type="InterPro" id="IPR035940">
    <property type="entry name" value="CAP_sf"/>
</dbReference>
<dbReference type="Pfam" id="PF00188">
    <property type="entry name" value="CAP"/>
    <property type="match status" value="1"/>
</dbReference>
<dbReference type="EMBL" id="PREZ01000001">
    <property type="protein sequence ID" value="PPA72166.1"/>
    <property type="molecule type" value="Genomic_DNA"/>
</dbReference>
<sequence length="364" mass="42089">MKMKAFMRIMVVIIIIFLIGFYNTPTVQENELVQNEVADRLREETAQPLPPAMSDSLTRPKSGVSIFIGQPTEQLTAQWGEPDRVDAGYYGLEWFIYNRGNEGYFQVAVKEEEVKSIFILGDAIDVSPFYIGQPLEEIYRFTMINSEIVVENEKGTYQFELNEEDLNTRLLVPFGDIFAQIFIDRVDGTVFGIYFLDKDSLIEQRPYELVYQGDIPKTPIEQENQLEINQAVEQQIFDMTNIIRLKNGRDEVVWESEVAEIARYHSQSLYEEDLFTGENAGGTLAERLTVASLEYEEASENIAMNYTHSFAVIHAWLNSQEHRETILKPHFTHLGVGVYYLYFTQDFIKREEEENSNENASIKE</sequence>
<organism evidence="3 4">
    <name type="scientific">Jeotgalibacillus proteolyticus</name>
    <dbReference type="NCBI Taxonomy" id="2082395"/>
    <lineage>
        <taxon>Bacteria</taxon>
        <taxon>Bacillati</taxon>
        <taxon>Bacillota</taxon>
        <taxon>Bacilli</taxon>
        <taxon>Bacillales</taxon>
        <taxon>Caryophanaceae</taxon>
        <taxon>Jeotgalibacillus</taxon>
    </lineage>
</organism>
<reference evidence="3 4" key="1">
    <citation type="submission" date="2018-02" db="EMBL/GenBank/DDBJ databases">
        <title>Jeotgalibacillus proteolyticum sp. nov. a protease producing bacterium isolated from ocean sediments of Laizhou Bay.</title>
        <authorList>
            <person name="Li Y."/>
        </authorList>
    </citation>
    <scope>NUCLEOTIDE SEQUENCE [LARGE SCALE GENOMIC DNA]</scope>
    <source>
        <strain evidence="3 4">22-7</strain>
    </source>
</reference>
<gene>
    <name evidence="3" type="ORF">C4B60_01960</name>
</gene>
<dbReference type="Pfam" id="PF14504">
    <property type="entry name" value="CAP_assoc_N"/>
    <property type="match status" value="1"/>
</dbReference>
<dbReference type="InterPro" id="IPR014044">
    <property type="entry name" value="CAP_dom"/>
</dbReference>
<protein>
    <recommendedName>
        <fullName evidence="5">SCP domain-containing protein</fullName>
    </recommendedName>
</protein>
<dbReference type="SUPFAM" id="SSF55797">
    <property type="entry name" value="PR-1-like"/>
    <property type="match status" value="1"/>
</dbReference>
<evidence type="ECO:0000259" key="1">
    <source>
        <dbReference type="Pfam" id="PF00188"/>
    </source>
</evidence>
<name>A0A2S5GGQ6_9BACL</name>
<dbReference type="OrthoDB" id="9783944at2"/>
<comment type="caution">
    <text evidence="3">The sequence shown here is derived from an EMBL/GenBank/DDBJ whole genome shotgun (WGS) entry which is preliminary data.</text>
</comment>
<keyword evidence="4" id="KW-1185">Reference proteome</keyword>
<dbReference type="PANTHER" id="PTHR31157">
    <property type="entry name" value="SCP DOMAIN-CONTAINING PROTEIN"/>
    <property type="match status" value="1"/>
</dbReference>
<dbReference type="PANTHER" id="PTHR31157:SF26">
    <property type="entry name" value="SCP-LIKE EXTRACELLULAR PROTEIN"/>
    <property type="match status" value="1"/>
</dbReference>
<dbReference type="AlphaFoldDB" id="A0A2S5GGQ6"/>
<dbReference type="InterPro" id="IPR029410">
    <property type="entry name" value="CAP_assoc"/>
</dbReference>
<evidence type="ECO:0000259" key="2">
    <source>
        <dbReference type="Pfam" id="PF14504"/>
    </source>
</evidence>
<evidence type="ECO:0000313" key="4">
    <source>
        <dbReference type="Proteomes" id="UP000239047"/>
    </source>
</evidence>
<dbReference type="Gene3D" id="3.40.33.10">
    <property type="entry name" value="CAP"/>
    <property type="match status" value="1"/>
</dbReference>
<dbReference type="Proteomes" id="UP000239047">
    <property type="component" value="Unassembled WGS sequence"/>
</dbReference>
<evidence type="ECO:0000313" key="3">
    <source>
        <dbReference type="EMBL" id="PPA72166.1"/>
    </source>
</evidence>
<proteinExistence type="predicted"/>
<evidence type="ECO:0008006" key="5">
    <source>
        <dbReference type="Google" id="ProtNLM"/>
    </source>
</evidence>
<feature type="domain" description="SCP" evidence="1">
    <location>
        <begin position="238"/>
        <end position="341"/>
    </location>
</feature>
<dbReference type="CDD" id="cd05379">
    <property type="entry name" value="CAP_bacterial"/>
    <property type="match status" value="1"/>
</dbReference>
<accession>A0A2S5GGQ6</accession>
<feature type="domain" description="CAP-associated" evidence="2">
    <location>
        <begin position="68"/>
        <end position="207"/>
    </location>
</feature>